<feature type="domain" description="HTH cro/C1-type" evidence="1">
    <location>
        <begin position="16"/>
        <end position="47"/>
    </location>
</feature>
<reference evidence="2" key="1">
    <citation type="submission" date="2021-04" db="EMBL/GenBank/DDBJ databases">
        <title>Genome based classification of Actinospica acidithermotolerans sp. nov., an actinobacterium isolated from an Indonesian hot spring.</title>
        <authorList>
            <person name="Kusuma A.B."/>
            <person name="Putra K.E."/>
            <person name="Nafisah S."/>
            <person name="Loh J."/>
            <person name="Nouioui I."/>
            <person name="Goodfellow M."/>
        </authorList>
    </citation>
    <scope>NUCLEOTIDE SEQUENCE</scope>
    <source>
        <strain evidence="2">MGRD01-02</strain>
    </source>
</reference>
<dbReference type="CDD" id="cd00093">
    <property type="entry name" value="HTH_XRE"/>
    <property type="match status" value="2"/>
</dbReference>
<dbReference type="InterPro" id="IPR010982">
    <property type="entry name" value="Lambda_DNA-bd_dom_sf"/>
</dbReference>
<gene>
    <name evidence="2" type="ORF">KDK95_17790</name>
</gene>
<dbReference type="GO" id="GO:0003677">
    <property type="term" value="F:DNA binding"/>
    <property type="evidence" value="ECO:0007669"/>
    <property type="project" value="InterPro"/>
</dbReference>
<dbReference type="Proteomes" id="UP000676325">
    <property type="component" value="Unassembled WGS sequence"/>
</dbReference>
<name>A0A941EFK6_9ACTN</name>
<evidence type="ECO:0000313" key="3">
    <source>
        <dbReference type="Proteomes" id="UP000676325"/>
    </source>
</evidence>
<dbReference type="Pfam" id="PF01381">
    <property type="entry name" value="HTH_3"/>
    <property type="match status" value="1"/>
</dbReference>
<dbReference type="EMBL" id="JAGSOH010000050">
    <property type="protein sequence ID" value="MBR7828174.1"/>
    <property type="molecule type" value="Genomic_DNA"/>
</dbReference>
<evidence type="ECO:0000259" key="1">
    <source>
        <dbReference type="PROSITE" id="PS50943"/>
    </source>
</evidence>
<dbReference type="SUPFAM" id="SSF47413">
    <property type="entry name" value="lambda repressor-like DNA-binding domains"/>
    <property type="match status" value="2"/>
</dbReference>
<evidence type="ECO:0000313" key="2">
    <source>
        <dbReference type="EMBL" id="MBR7828174.1"/>
    </source>
</evidence>
<proteinExistence type="predicted"/>
<dbReference type="SMART" id="SM00530">
    <property type="entry name" value="HTH_XRE"/>
    <property type="match status" value="2"/>
</dbReference>
<dbReference type="Gene3D" id="1.10.260.40">
    <property type="entry name" value="lambda repressor-like DNA-binding domains"/>
    <property type="match status" value="2"/>
</dbReference>
<dbReference type="InterPro" id="IPR001387">
    <property type="entry name" value="Cro/C1-type_HTH"/>
</dbReference>
<sequence length="157" mass="17377">MDPVARDRAVRWMAELRAARYSAGFTQQDVATALGVRKSTVNQWENGHLASWERFCAEGREIGVRLVVVDQNGCVRDGLAEVVAGEPWARTELRRLAGVLRGERKGAGRSRASLAAEVGVSLWSFAHLERGQLNPRLVVLSAWVGSLKCDIRWQPVV</sequence>
<protein>
    <submittedName>
        <fullName evidence="2">Helix-turn-helix transcriptional regulator</fullName>
    </submittedName>
</protein>
<dbReference type="PROSITE" id="PS50943">
    <property type="entry name" value="HTH_CROC1"/>
    <property type="match status" value="1"/>
</dbReference>
<keyword evidence="3" id="KW-1185">Reference proteome</keyword>
<dbReference type="RefSeq" id="WP_212519314.1">
    <property type="nucleotide sequence ID" value="NZ_JAGSOH010000050.1"/>
</dbReference>
<dbReference type="AlphaFoldDB" id="A0A941EFK6"/>
<accession>A0A941EFK6</accession>
<comment type="caution">
    <text evidence="2">The sequence shown here is derived from an EMBL/GenBank/DDBJ whole genome shotgun (WGS) entry which is preliminary data.</text>
</comment>
<organism evidence="2 3">
    <name type="scientific">Actinospica acidithermotolerans</name>
    <dbReference type="NCBI Taxonomy" id="2828514"/>
    <lineage>
        <taxon>Bacteria</taxon>
        <taxon>Bacillati</taxon>
        <taxon>Actinomycetota</taxon>
        <taxon>Actinomycetes</taxon>
        <taxon>Catenulisporales</taxon>
        <taxon>Actinospicaceae</taxon>
        <taxon>Actinospica</taxon>
    </lineage>
</organism>